<evidence type="ECO:0000256" key="2">
    <source>
        <dbReference type="SAM" id="SignalP"/>
    </source>
</evidence>
<accession>A0A485KED6</accession>
<dbReference type="Proteomes" id="UP000332933">
    <property type="component" value="Unassembled WGS sequence"/>
</dbReference>
<reference evidence="4 5" key="1">
    <citation type="submission" date="2019-03" db="EMBL/GenBank/DDBJ databases">
        <authorList>
            <person name="Gaulin E."/>
            <person name="Dumas B."/>
        </authorList>
    </citation>
    <scope>NUCLEOTIDE SEQUENCE [LARGE SCALE GENOMIC DNA]</scope>
    <source>
        <strain evidence="4">CBS 568.67</strain>
    </source>
</reference>
<sequence length="92" mass="9593">MKLSAFALFVFVAAAFALKNDATTGDDSQVNLDSGDDYDEDDAAIDAGAEYIASLDEEDQEIIAAWVAEQVNDDGDDAAAAADDSPEVSQGN</sequence>
<organism evidence="4 5">
    <name type="scientific">Aphanomyces stellatus</name>
    <dbReference type="NCBI Taxonomy" id="120398"/>
    <lineage>
        <taxon>Eukaryota</taxon>
        <taxon>Sar</taxon>
        <taxon>Stramenopiles</taxon>
        <taxon>Oomycota</taxon>
        <taxon>Saprolegniomycetes</taxon>
        <taxon>Saprolegniales</taxon>
        <taxon>Verrucalvaceae</taxon>
        <taxon>Aphanomyces</taxon>
    </lineage>
</organism>
<dbReference type="EMBL" id="CAADRA010002843">
    <property type="protein sequence ID" value="VFT83569.1"/>
    <property type="molecule type" value="Genomic_DNA"/>
</dbReference>
<dbReference type="EMBL" id="VJMH01002840">
    <property type="protein sequence ID" value="KAF0707551.1"/>
    <property type="molecule type" value="Genomic_DNA"/>
</dbReference>
<dbReference type="AlphaFoldDB" id="A0A485KED6"/>
<gene>
    <name evidence="4" type="primary">Aste57867_6589</name>
    <name evidence="3" type="ORF">As57867_006572</name>
    <name evidence="4" type="ORF">ASTE57867_6589</name>
</gene>
<evidence type="ECO:0000313" key="4">
    <source>
        <dbReference type="EMBL" id="VFT83569.1"/>
    </source>
</evidence>
<keyword evidence="2" id="KW-0732">Signal</keyword>
<name>A0A485KED6_9STRA</name>
<feature type="chain" id="PRO_5036116038" evidence="2">
    <location>
        <begin position="18"/>
        <end position="92"/>
    </location>
</feature>
<feature type="signal peptide" evidence="2">
    <location>
        <begin position="1"/>
        <end position="17"/>
    </location>
</feature>
<feature type="region of interest" description="Disordered" evidence="1">
    <location>
        <begin position="73"/>
        <end position="92"/>
    </location>
</feature>
<evidence type="ECO:0000313" key="3">
    <source>
        <dbReference type="EMBL" id="KAF0707551.1"/>
    </source>
</evidence>
<evidence type="ECO:0000313" key="5">
    <source>
        <dbReference type="Proteomes" id="UP000332933"/>
    </source>
</evidence>
<reference evidence="3" key="2">
    <citation type="submission" date="2019-06" db="EMBL/GenBank/DDBJ databases">
        <title>Genomics analysis of Aphanomyces spp. identifies a new class of oomycete effector associated with host adaptation.</title>
        <authorList>
            <person name="Gaulin E."/>
        </authorList>
    </citation>
    <scope>NUCLEOTIDE SEQUENCE</scope>
    <source>
        <strain evidence="3">CBS 578.67</strain>
    </source>
</reference>
<proteinExistence type="predicted"/>
<protein>
    <submittedName>
        <fullName evidence="4">Aste57867_6589 protein</fullName>
    </submittedName>
</protein>
<evidence type="ECO:0000256" key="1">
    <source>
        <dbReference type="SAM" id="MobiDB-lite"/>
    </source>
</evidence>
<keyword evidence="5" id="KW-1185">Reference proteome</keyword>